<dbReference type="RefSeq" id="WP_023848206.1">
    <property type="nucleotide sequence ID" value="NZ_CP047166.1"/>
</dbReference>
<keyword evidence="2" id="KW-1185">Reference proteome</keyword>
<accession>A0ABX7FAD6</accession>
<gene>
    <name evidence="1" type="ORF">GQA70_08400</name>
</gene>
<proteinExistence type="predicted"/>
<protein>
    <submittedName>
        <fullName evidence="1">Uncharacterized protein</fullName>
    </submittedName>
</protein>
<dbReference type="EMBL" id="CP047166">
    <property type="protein sequence ID" value="QRF66327.1"/>
    <property type="molecule type" value="Genomic_DNA"/>
</dbReference>
<organism evidence="1 2">
    <name type="scientific">Ponticoccus alexandrii</name>
    <dbReference type="NCBI Taxonomy" id="1943633"/>
    <lineage>
        <taxon>Bacteria</taxon>
        <taxon>Pseudomonadati</taxon>
        <taxon>Pseudomonadota</taxon>
        <taxon>Alphaproteobacteria</taxon>
        <taxon>Rhodobacterales</taxon>
        <taxon>Roseobacteraceae</taxon>
        <taxon>Ponticoccus</taxon>
    </lineage>
</organism>
<sequence>MDEAKFTFWIDGAQPLTAESFDLSNMTAVIKSDDGQSGLALTGGIGGGESGGTV</sequence>
<evidence type="ECO:0000313" key="1">
    <source>
        <dbReference type="EMBL" id="QRF66327.1"/>
    </source>
</evidence>
<reference evidence="1 2" key="1">
    <citation type="submission" date="2019-12" db="EMBL/GenBank/DDBJ databases">
        <title>Complete Genome Sequence of a Quorum-Sensing Bacterium,Rhodobacteraceae bacterium C31, Isolated from a marine microalgae symbiotic bacteria.</title>
        <authorList>
            <person name="Zhang Y."/>
        </authorList>
    </citation>
    <scope>NUCLEOTIDE SEQUENCE [LARGE SCALE GENOMIC DNA]</scope>
    <source>
        <strain evidence="1 2">C31</strain>
    </source>
</reference>
<evidence type="ECO:0000313" key="2">
    <source>
        <dbReference type="Proteomes" id="UP000596387"/>
    </source>
</evidence>
<name>A0ABX7FAD6_9RHOB</name>
<dbReference type="Proteomes" id="UP000596387">
    <property type="component" value="Chromosome"/>
</dbReference>